<feature type="region of interest" description="Disordered" evidence="1">
    <location>
        <begin position="125"/>
        <end position="192"/>
    </location>
</feature>
<dbReference type="GO" id="GO:0005576">
    <property type="term" value="C:extracellular region"/>
    <property type="evidence" value="ECO:0007669"/>
    <property type="project" value="GOC"/>
</dbReference>
<feature type="region of interest" description="Disordered" evidence="1">
    <location>
        <begin position="354"/>
        <end position="380"/>
    </location>
</feature>
<dbReference type="GO" id="GO:1990716">
    <property type="term" value="C:axonemal central apparatus"/>
    <property type="evidence" value="ECO:0007669"/>
    <property type="project" value="TreeGrafter"/>
</dbReference>
<feature type="region of interest" description="Disordered" evidence="1">
    <location>
        <begin position="880"/>
        <end position="899"/>
    </location>
</feature>
<feature type="compositionally biased region" description="Low complexity" evidence="1">
    <location>
        <begin position="129"/>
        <end position="140"/>
    </location>
</feature>
<dbReference type="GO" id="GO:0003351">
    <property type="term" value="P:epithelial cilium movement involved in extracellular fluid movement"/>
    <property type="evidence" value="ECO:0007669"/>
    <property type="project" value="TreeGrafter"/>
</dbReference>
<sequence length="1503" mass="168514">LAKSENSASDLLDVRTKWRLARNQQLMYFATRQGICDEDLSETLNQLYMESIDLALTSNQGSETPERNHLNSPVLQEKTVELPCRTNPFDDPYIPIPLLAEALLLEEESIIQKIQQEQIDSRIDEVTEPSEFSSSESLGHSARRSRSDMHGILRSAPSRGSKSRSSSRKSSAVRFSCEPVNLRSQNNNDDAHSIVDENQRTPLVELLVNQEGLLDPQGTSEGREKESLFHMESFQIKELIKGAQKRDLSNWCLRERLTKDQFTQRAFELLFEFPYIKIFKQRRHNGELVVLHKNVDSRLPSSYNSQYSWMHTGDLGFRAYLHTISDKIASWTKEQEAFYQAHLLSNEINMATQETDETHKSEILQKGPKDQTKTKTTNRDKSLITKSEVHSETVAEKKIFGENGEFIVEGSLKDELRKKAQQQQQQLLAAIEHAPTITEKVTRSKSAKVKTESKNARASTTAVEAPPEARLDEERTLELPNEQFWPFTGYDLKETVAHFEFQETSMFPSDGGSIRVQKVHQPHGDTSVKVTAITEGHTFTCHRLLPNSAKASKGIAINGGEFVNNDNKMNEQGESNTGFEEGMAYFTTYFSANLSNGVCLALTFETDKISPEEVKDPSAADVQKKPAGSVPIFAQHFKLNFSTPEGCQVEYSALQSKNLEYVKSLHSSDVTSTSALLEMSKIIAASPPSVLHSDIPSLYHDKAIELFGDNTADRRSCNAEREVKRILLGNGAVIQLLEKVDFESSMGVRILFPDGSVAETDTVRAALYFCENPPKFPESPSPTFEPSTRQSIRPPAPPPPASLEASHPASQHRASRKQSNSQARFQPPSRSLKGRLQSSSSIAEEQGPTHASLSHSLEPKAPLWLVTLHSGERFWAKQVSWPSRENSEEMSTDQSGRDVTSQRMSTCGLAAPKWLIDGCTCFHVRRMFDPSSGQTLCTRFVDNLLRVEKGPGGRDGVTVQHPDGTRQTTFYYKNGRDSNCQGKSRFVRVECPEFPAVVINPATSEMEVLLVGTEDTKALAFADPQGYFAYRCGEKSEMQFHHNGKVVFMTHRTTTSADEQLSSYVFSFLKSENLLEMTDSENNAFSVDSLGNCNALLDDKREPVESKTDAQQNGVITPAFKDVVNRHPQAFRFFSVSADGQTIIEHIGPHESARLRRDAEDVLTEMSSKTVGLPDSSASELSPDSLDVFVEDSLASEERTFTTSNTVSVNQSFSRCHKTTYMESSIIPPGLTVQNLNFALMNAKGVKRTSNSGGSKAAILDAIPSKTACLPSDLQVYRRRYCKQPLSRQKREGFYDALVAYIEHCLRRIVYWGEHSFSANEARRNKTCLEASLTFPSAVEGMVARTSTSDDRRGSLYNRPGSPHASLTCARFPEPDDLTQDSSDGVQGKKLTEEEEMQTEEQGVKQEKEKEEGNEQSVEQYRTAEFISRLRNEVAQAAINREILRRKFVPNYFFSPKGREFLKQQALLCSDEDGKKKSENGTERRSRHFKRWRLATGARCFCC</sequence>
<organism evidence="2">
    <name type="scientific">Schistocephalus solidus</name>
    <name type="common">Tapeworm</name>
    <dbReference type="NCBI Taxonomy" id="70667"/>
    <lineage>
        <taxon>Eukaryota</taxon>
        <taxon>Metazoa</taxon>
        <taxon>Spiralia</taxon>
        <taxon>Lophotrochozoa</taxon>
        <taxon>Platyhelminthes</taxon>
        <taxon>Cestoda</taxon>
        <taxon>Eucestoda</taxon>
        <taxon>Diphyllobothriidea</taxon>
        <taxon>Diphyllobothriidae</taxon>
        <taxon>Schistocephalus</taxon>
    </lineage>
</organism>
<feature type="region of interest" description="Disordered" evidence="1">
    <location>
        <begin position="777"/>
        <end position="855"/>
    </location>
</feature>
<evidence type="ECO:0000256" key="1">
    <source>
        <dbReference type="SAM" id="MobiDB-lite"/>
    </source>
</evidence>
<feature type="compositionally biased region" description="Basic and acidic residues" evidence="1">
    <location>
        <begin position="1402"/>
        <end position="1413"/>
    </location>
</feature>
<feature type="region of interest" description="Disordered" evidence="1">
    <location>
        <begin position="442"/>
        <end position="470"/>
    </location>
</feature>
<gene>
    <name evidence="2" type="ORF">TR105184</name>
</gene>
<evidence type="ECO:0000313" key="2">
    <source>
        <dbReference type="EMBL" id="JAP61500.1"/>
    </source>
</evidence>
<name>A0A0V0J6T3_SCHSO</name>
<dbReference type="PANTHER" id="PTHR21963">
    <property type="entry name" value="PF6"/>
    <property type="match status" value="1"/>
</dbReference>
<feature type="region of interest" description="Disordered" evidence="1">
    <location>
        <begin position="1344"/>
        <end position="1418"/>
    </location>
</feature>
<feature type="compositionally biased region" description="Basic and acidic residues" evidence="1">
    <location>
        <begin position="356"/>
        <end position="380"/>
    </location>
</feature>
<feature type="non-terminal residue" evidence="2">
    <location>
        <position position="1"/>
    </location>
</feature>
<dbReference type="PANTHER" id="PTHR21963:SF1">
    <property type="entry name" value="SPERM-ASSOCIATED ANTIGEN 17"/>
    <property type="match status" value="1"/>
</dbReference>
<feature type="compositionally biased region" description="Polar residues" evidence="1">
    <location>
        <begin position="836"/>
        <end position="855"/>
    </location>
</feature>
<proteinExistence type="predicted"/>
<dbReference type="GO" id="GO:1904158">
    <property type="term" value="P:axonemal central apparatus assembly"/>
    <property type="evidence" value="ECO:0007669"/>
    <property type="project" value="TreeGrafter"/>
</dbReference>
<dbReference type="EMBL" id="GEEE01001725">
    <property type="protein sequence ID" value="JAP61500.1"/>
    <property type="molecule type" value="Transcribed_RNA"/>
</dbReference>
<accession>A0A0V0J6T3</accession>
<reference evidence="2" key="1">
    <citation type="submission" date="2016-01" db="EMBL/GenBank/DDBJ databases">
        <title>Reference transcriptome for the parasite Schistocephalus solidus: insights into the molecular evolution of parasitism.</title>
        <authorList>
            <person name="Hebert F.O."/>
            <person name="Grambauer S."/>
            <person name="Barber I."/>
            <person name="Landry C.R."/>
            <person name="Aubin-Horth N."/>
        </authorList>
    </citation>
    <scope>NUCLEOTIDE SEQUENCE</scope>
</reference>
<dbReference type="InterPro" id="IPR026173">
    <property type="entry name" value="SPAG17"/>
</dbReference>
<feature type="compositionally biased region" description="Low complexity" evidence="1">
    <location>
        <begin position="781"/>
        <end position="793"/>
    </location>
</feature>
<protein>
    <submittedName>
        <fullName evidence="2">Uncharacterized protein</fullName>
    </submittedName>
</protein>